<dbReference type="OrthoDB" id="882541at2"/>
<dbReference type="eggNOG" id="ENOG50338FB">
    <property type="taxonomic scope" value="Bacteria"/>
</dbReference>
<keyword evidence="1" id="KW-1133">Transmembrane helix</keyword>
<dbReference type="Proteomes" id="UP000004095">
    <property type="component" value="Unassembled WGS sequence"/>
</dbReference>
<evidence type="ECO:0000313" key="2">
    <source>
        <dbReference type="EMBL" id="EAY26377.1"/>
    </source>
</evidence>
<sequence length="168" mass="19773">MLMSRWKKVKVMVAIVLILLTGGIILFPFVFTFIIIGGTLRLIRNQRASNAYQRYIRSLEGKDFFCYNNREKGQKFIEHEILPTLPPQVEVLYLQGRRIDSQPAYNGQHMLKTFHNFDHFTQFPHLLKIRNGRAINCSLFHELFDCLDKEGNKDEILDKIQHFFAQEA</sequence>
<dbReference type="AlphaFoldDB" id="A1ZTF5"/>
<feature type="transmembrane region" description="Helical" evidence="1">
    <location>
        <begin position="12"/>
        <end position="36"/>
    </location>
</feature>
<keyword evidence="3" id="KW-1185">Reference proteome</keyword>
<reference evidence="2 3" key="1">
    <citation type="submission" date="2007-01" db="EMBL/GenBank/DDBJ databases">
        <authorList>
            <person name="Haygood M."/>
            <person name="Podell S."/>
            <person name="Anderson C."/>
            <person name="Hopkinson B."/>
            <person name="Roe K."/>
            <person name="Barbeau K."/>
            <person name="Gaasterland T."/>
            <person name="Ferriera S."/>
            <person name="Johnson J."/>
            <person name="Kravitz S."/>
            <person name="Beeson K."/>
            <person name="Sutton G."/>
            <person name="Rogers Y.-H."/>
            <person name="Friedman R."/>
            <person name="Frazier M."/>
            <person name="Venter J.C."/>
        </authorList>
    </citation>
    <scope>NUCLEOTIDE SEQUENCE [LARGE SCALE GENOMIC DNA]</scope>
    <source>
        <strain evidence="2 3">ATCC 23134</strain>
    </source>
</reference>
<dbReference type="RefSeq" id="WP_002701180.1">
    <property type="nucleotide sequence ID" value="NZ_AAWS01000035.1"/>
</dbReference>
<evidence type="ECO:0000256" key="1">
    <source>
        <dbReference type="SAM" id="Phobius"/>
    </source>
</evidence>
<accession>A1ZTF5</accession>
<keyword evidence="1" id="KW-0472">Membrane</keyword>
<gene>
    <name evidence="2" type="ORF">M23134_04655</name>
</gene>
<evidence type="ECO:0000313" key="3">
    <source>
        <dbReference type="Proteomes" id="UP000004095"/>
    </source>
</evidence>
<proteinExistence type="predicted"/>
<dbReference type="EMBL" id="AAWS01000035">
    <property type="protein sequence ID" value="EAY26377.1"/>
    <property type="molecule type" value="Genomic_DNA"/>
</dbReference>
<organism evidence="2 3">
    <name type="scientific">Microscilla marina ATCC 23134</name>
    <dbReference type="NCBI Taxonomy" id="313606"/>
    <lineage>
        <taxon>Bacteria</taxon>
        <taxon>Pseudomonadati</taxon>
        <taxon>Bacteroidota</taxon>
        <taxon>Cytophagia</taxon>
        <taxon>Cytophagales</taxon>
        <taxon>Microscillaceae</taxon>
        <taxon>Microscilla</taxon>
    </lineage>
</organism>
<keyword evidence="1" id="KW-0812">Transmembrane</keyword>
<name>A1ZTF5_MICM2</name>
<comment type="caution">
    <text evidence="2">The sequence shown here is derived from an EMBL/GenBank/DDBJ whole genome shotgun (WGS) entry which is preliminary data.</text>
</comment>
<protein>
    <submittedName>
        <fullName evidence="2">Uncharacterized protein</fullName>
    </submittedName>
</protein>